<organism evidence="1">
    <name type="scientific">Timema genevievae</name>
    <name type="common">Walking stick</name>
    <dbReference type="NCBI Taxonomy" id="629358"/>
    <lineage>
        <taxon>Eukaryota</taxon>
        <taxon>Metazoa</taxon>
        <taxon>Ecdysozoa</taxon>
        <taxon>Arthropoda</taxon>
        <taxon>Hexapoda</taxon>
        <taxon>Insecta</taxon>
        <taxon>Pterygota</taxon>
        <taxon>Neoptera</taxon>
        <taxon>Polyneoptera</taxon>
        <taxon>Phasmatodea</taxon>
        <taxon>Timematodea</taxon>
        <taxon>Timematoidea</taxon>
        <taxon>Timematidae</taxon>
        <taxon>Timema</taxon>
    </lineage>
</organism>
<dbReference type="AlphaFoldDB" id="A0A7R9PM75"/>
<evidence type="ECO:0000313" key="1">
    <source>
        <dbReference type="EMBL" id="CAD7596428.1"/>
    </source>
</evidence>
<gene>
    <name evidence="1" type="ORF">TGEB3V08_LOCUS6401</name>
</gene>
<accession>A0A7R9PM75</accession>
<dbReference type="InterPro" id="IPR032675">
    <property type="entry name" value="LRR_dom_sf"/>
</dbReference>
<dbReference type="Gene3D" id="3.80.10.10">
    <property type="entry name" value="Ribonuclease Inhibitor"/>
    <property type="match status" value="1"/>
</dbReference>
<protein>
    <submittedName>
        <fullName evidence="1">Uncharacterized protein</fullName>
    </submittedName>
</protein>
<name>A0A7R9PM75_TIMGE</name>
<sequence>MDIFDFEPSLVLEGVEGGCTFGSLVHFGFGQVPEPDRFALFGSNGTRWKALVRILTGLVNYSSPTASLVLTDNLSKNRFVELPLEVTEFYWLERLILYHNTIRAIPDNVVYLQCLKHLDLR</sequence>
<reference evidence="1" key="1">
    <citation type="submission" date="2020-11" db="EMBL/GenBank/DDBJ databases">
        <authorList>
            <person name="Tran Van P."/>
        </authorList>
    </citation>
    <scope>NUCLEOTIDE SEQUENCE</scope>
</reference>
<dbReference type="SUPFAM" id="SSF52058">
    <property type="entry name" value="L domain-like"/>
    <property type="match status" value="1"/>
</dbReference>
<dbReference type="EMBL" id="OE841603">
    <property type="protein sequence ID" value="CAD7596428.1"/>
    <property type="molecule type" value="Genomic_DNA"/>
</dbReference>
<proteinExistence type="predicted"/>